<evidence type="ECO:0000313" key="4">
    <source>
        <dbReference type="Proteomes" id="UP001317322"/>
    </source>
</evidence>
<reference evidence="3 4" key="1">
    <citation type="submission" date="2022-07" db="EMBL/GenBank/DDBJ databases">
        <title>Novel species in genus cellulomonas.</title>
        <authorList>
            <person name="Ye L."/>
        </authorList>
    </citation>
    <scope>NUCLEOTIDE SEQUENCE [LARGE SCALE GENOMIC DNA]</scope>
    <source>
        <strain evidence="4">zg-Y908</strain>
    </source>
</reference>
<dbReference type="InterPro" id="IPR029044">
    <property type="entry name" value="Nucleotide-diphossugar_trans"/>
</dbReference>
<sequence length="273" mass="29482">MSASTADENARVDTPGPGGGRKIVIVMPAYNAASTLEDTVRLIPAGYADEVIVVDDASLDATLTVASTLDVTTLPLPHNVGYGGNQKSCYLEALRHGADVVVMLHPDGQYDPELIPRLVQPILDGEADMVLGSRLAAGASAARAGGMPWWKLAANRFLTTTENTVLGTGFSELHTGYRAYSRGFLESVPFLRNSNDFVFDSEVIVQSVAYGQRVVEVPVPTRYFPDASSINFRVSAVYGMKTLWTLARYARHRAGLGSAPFLRPVRRTPRPEA</sequence>
<accession>A0ABY5K0D6</accession>
<name>A0ABY5K0D6_9CELL</name>
<dbReference type="PANTHER" id="PTHR48090:SF7">
    <property type="entry name" value="RFBJ PROTEIN"/>
    <property type="match status" value="1"/>
</dbReference>
<protein>
    <submittedName>
        <fullName evidence="3">Glycosyltransferase family 2 protein</fullName>
    </submittedName>
</protein>
<dbReference type="EMBL" id="CP101989">
    <property type="protein sequence ID" value="UUI63904.1"/>
    <property type="molecule type" value="Genomic_DNA"/>
</dbReference>
<dbReference type="InterPro" id="IPR001173">
    <property type="entry name" value="Glyco_trans_2-like"/>
</dbReference>
<dbReference type="Gene3D" id="3.90.550.10">
    <property type="entry name" value="Spore Coat Polysaccharide Biosynthesis Protein SpsA, Chain A"/>
    <property type="match status" value="1"/>
</dbReference>
<evidence type="ECO:0000259" key="2">
    <source>
        <dbReference type="Pfam" id="PF00535"/>
    </source>
</evidence>
<dbReference type="RefSeq" id="WP_227565447.1">
    <property type="nucleotide sequence ID" value="NZ_CP101989.1"/>
</dbReference>
<dbReference type="CDD" id="cd04179">
    <property type="entry name" value="DPM_DPG-synthase_like"/>
    <property type="match status" value="1"/>
</dbReference>
<evidence type="ECO:0000313" key="3">
    <source>
        <dbReference type="EMBL" id="UUI63904.1"/>
    </source>
</evidence>
<evidence type="ECO:0000256" key="1">
    <source>
        <dbReference type="ARBA" id="ARBA00006739"/>
    </source>
</evidence>
<dbReference type="Proteomes" id="UP001317322">
    <property type="component" value="Chromosome"/>
</dbReference>
<dbReference type="InterPro" id="IPR050256">
    <property type="entry name" value="Glycosyltransferase_2"/>
</dbReference>
<dbReference type="SUPFAM" id="SSF53448">
    <property type="entry name" value="Nucleotide-diphospho-sugar transferases"/>
    <property type="match status" value="1"/>
</dbReference>
<comment type="similarity">
    <text evidence="1">Belongs to the glycosyltransferase 2 family.</text>
</comment>
<keyword evidence="4" id="KW-1185">Reference proteome</keyword>
<proteinExistence type="inferred from homology"/>
<organism evidence="3 4">
    <name type="scientific">Cellulomonas wangsupingiae</name>
    <dbReference type="NCBI Taxonomy" id="2968085"/>
    <lineage>
        <taxon>Bacteria</taxon>
        <taxon>Bacillati</taxon>
        <taxon>Actinomycetota</taxon>
        <taxon>Actinomycetes</taxon>
        <taxon>Micrococcales</taxon>
        <taxon>Cellulomonadaceae</taxon>
        <taxon>Cellulomonas</taxon>
    </lineage>
</organism>
<dbReference type="Pfam" id="PF00535">
    <property type="entry name" value="Glycos_transf_2"/>
    <property type="match status" value="1"/>
</dbReference>
<gene>
    <name evidence="3" type="ORF">NP075_12265</name>
</gene>
<feature type="domain" description="Glycosyltransferase 2-like" evidence="2">
    <location>
        <begin position="25"/>
        <end position="186"/>
    </location>
</feature>
<dbReference type="PANTHER" id="PTHR48090">
    <property type="entry name" value="UNDECAPRENYL-PHOSPHATE 4-DEOXY-4-FORMAMIDO-L-ARABINOSE TRANSFERASE-RELATED"/>
    <property type="match status" value="1"/>
</dbReference>